<dbReference type="GO" id="GO:0000902">
    <property type="term" value="P:cell morphogenesis"/>
    <property type="evidence" value="ECO:0007669"/>
    <property type="project" value="TreeGrafter"/>
</dbReference>
<dbReference type="InterPro" id="IPR015919">
    <property type="entry name" value="Cadherin-like_sf"/>
</dbReference>
<keyword evidence="6" id="KW-0812">Transmembrane</keyword>
<keyword evidence="2" id="KW-0677">Repeat</keyword>
<proteinExistence type="predicted"/>
<dbReference type="Proteomes" id="UP000736164">
    <property type="component" value="Unassembled WGS sequence"/>
</dbReference>
<dbReference type="PRINTS" id="PR00205">
    <property type="entry name" value="CADHERIN"/>
</dbReference>
<dbReference type="PANTHER" id="PTHR24027:SF424">
    <property type="entry name" value="CADHERIN-16 ISOFORM X3"/>
    <property type="match status" value="1"/>
</dbReference>
<dbReference type="GO" id="GO:0016339">
    <property type="term" value="P:calcium-dependent cell-cell adhesion via plasma membrane cell adhesion molecules"/>
    <property type="evidence" value="ECO:0007669"/>
    <property type="project" value="TreeGrafter"/>
</dbReference>
<dbReference type="AlphaFoldDB" id="A0A8J7NY24"/>
<feature type="domain" description="Cadherin" evidence="7">
    <location>
        <begin position="313"/>
        <end position="414"/>
    </location>
</feature>
<dbReference type="Gene3D" id="2.60.40.60">
    <property type="entry name" value="Cadherins"/>
    <property type="match status" value="4"/>
</dbReference>
<dbReference type="EMBL" id="JAAWVO010048434">
    <property type="protein sequence ID" value="MBN3319830.1"/>
    <property type="molecule type" value="Genomic_DNA"/>
</dbReference>
<feature type="domain" description="Cadherin" evidence="7">
    <location>
        <begin position="415"/>
        <end position="546"/>
    </location>
</feature>
<evidence type="ECO:0000313" key="8">
    <source>
        <dbReference type="EMBL" id="MBN3319830.1"/>
    </source>
</evidence>
<feature type="non-terminal residue" evidence="8">
    <location>
        <position position="605"/>
    </location>
</feature>
<organism evidence="8 9">
    <name type="scientific">Atractosteus spatula</name>
    <name type="common">Alligator gar</name>
    <name type="synonym">Lepisosteus spatula</name>
    <dbReference type="NCBI Taxonomy" id="7917"/>
    <lineage>
        <taxon>Eukaryota</taxon>
        <taxon>Metazoa</taxon>
        <taxon>Chordata</taxon>
        <taxon>Craniata</taxon>
        <taxon>Vertebrata</taxon>
        <taxon>Euteleostomi</taxon>
        <taxon>Actinopterygii</taxon>
        <taxon>Neopterygii</taxon>
        <taxon>Holostei</taxon>
        <taxon>Semionotiformes</taxon>
        <taxon>Lepisosteidae</taxon>
        <taxon>Atractosteus</taxon>
    </lineage>
</organism>
<dbReference type="PROSITE" id="PS50268">
    <property type="entry name" value="CADHERIN_2"/>
    <property type="match status" value="3"/>
</dbReference>
<accession>A0A8J7NY24</accession>
<keyword evidence="3 5" id="KW-0106">Calcium</keyword>
<reference evidence="8" key="1">
    <citation type="journal article" date="2021" name="Cell">
        <title>Tracing the genetic footprints of vertebrate landing in non-teleost ray-finned fishes.</title>
        <authorList>
            <person name="Bi X."/>
            <person name="Wang K."/>
            <person name="Yang L."/>
            <person name="Pan H."/>
            <person name="Jiang H."/>
            <person name="Wei Q."/>
            <person name="Fang M."/>
            <person name="Yu H."/>
            <person name="Zhu C."/>
            <person name="Cai Y."/>
            <person name="He Y."/>
            <person name="Gan X."/>
            <person name="Zeng H."/>
            <person name="Yu D."/>
            <person name="Zhu Y."/>
            <person name="Jiang H."/>
            <person name="Qiu Q."/>
            <person name="Yang H."/>
            <person name="Zhang Y.E."/>
            <person name="Wang W."/>
            <person name="Zhu M."/>
            <person name="He S."/>
            <person name="Zhang G."/>
        </authorList>
    </citation>
    <scope>NUCLEOTIDE SEQUENCE</scope>
    <source>
        <strain evidence="8">Allg_001</strain>
    </source>
</reference>
<dbReference type="Pfam" id="PF00028">
    <property type="entry name" value="Cadherin"/>
    <property type="match status" value="2"/>
</dbReference>
<dbReference type="GO" id="GO:0007043">
    <property type="term" value="P:cell-cell junction assembly"/>
    <property type="evidence" value="ECO:0007669"/>
    <property type="project" value="TreeGrafter"/>
</dbReference>
<keyword evidence="6" id="KW-1133">Transmembrane helix</keyword>
<comment type="subcellular location">
    <subcellularLocation>
        <location evidence="1">Membrane</location>
    </subcellularLocation>
</comment>
<dbReference type="CDD" id="cd11304">
    <property type="entry name" value="Cadherin_repeat"/>
    <property type="match status" value="3"/>
</dbReference>
<gene>
    <name evidence="8" type="primary">Cdh17_1</name>
    <name evidence="8" type="ORF">GTO95_0007813</name>
</gene>
<dbReference type="GO" id="GO:0016477">
    <property type="term" value="P:cell migration"/>
    <property type="evidence" value="ECO:0007669"/>
    <property type="project" value="TreeGrafter"/>
</dbReference>
<dbReference type="GO" id="GO:0016342">
    <property type="term" value="C:catenin complex"/>
    <property type="evidence" value="ECO:0007669"/>
    <property type="project" value="TreeGrafter"/>
</dbReference>
<dbReference type="GO" id="GO:0045296">
    <property type="term" value="F:cadherin binding"/>
    <property type="evidence" value="ECO:0007669"/>
    <property type="project" value="TreeGrafter"/>
</dbReference>
<evidence type="ECO:0000256" key="5">
    <source>
        <dbReference type="PROSITE-ProRule" id="PRU00043"/>
    </source>
</evidence>
<dbReference type="PANTHER" id="PTHR24027">
    <property type="entry name" value="CADHERIN-23"/>
    <property type="match status" value="1"/>
</dbReference>
<dbReference type="GO" id="GO:0005509">
    <property type="term" value="F:calcium ion binding"/>
    <property type="evidence" value="ECO:0007669"/>
    <property type="project" value="UniProtKB-UniRule"/>
</dbReference>
<feature type="domain" description="Cadherin" evidence="7">
    <location>
        <begin position="1"/>
        <end position="100"/>
    </location>
</feature>
<keyword evidence="9" id="KW-1185">Reference proteome</keyword>
<evidence type="ECO:0000256" key="2">
    <source>
        <dbReference type="ARBA" id="ARBA00022737"/>
    </source>
</evidence>
<dbReference type="SMART" id="SM00112">
    <property type="entry name" value="CA"/>
    <property type="match status" value="3"/>
</dbReference>
<dbReference type="GO" id="GO:0005912">
    <property type="term" value="C:adherens junction"/>
    <property type="evidence" value="ECO:0007669"/>
    <property type="project" value="TreeGrafter"/>
</dbReference>
<evidence type="ECO:0000313" key="9">
    <source>
        <dbReference type="Proteomes" id="UP000736164"/>
    </source>
</evidence>
<dbReference type="GO" id="GO:0044331">
    <property type="term" value="P:cell-cell adhesion mediated by cadherin"/>
    <property type="evidence" value="ECO:0007669"/>
    <property type="project" value="TreeGrafter"/>
</dbReference>
<evidence type="ECO:0000256" key="4">
    <source>
        <dbReference type="ARBA" id="ARBA00023136"/>
    </source>
</evidence>
<keyword evidence="4 6" id="KW-0472">Membrane</keyword>
<evidence type="ECO:0000256" key="1">
    <source>
        <dbReference type="ARBA" id="ARBA00004370"/>
    </source>
</evidence>
<comment type="caution">
    <text evidence="8">The sequence shown here is derived from an EMBL/GenBank/DDBJ whole genome shotgun (WGS) entry which is preliminary data.</text>
</comment>
<feature type="non-terminal residue" evidence="8">
    <location>
        <position position="1"/>
    </location>
</feature>
<dbReference type="SUPFAM" id="SSF49313">
    <property type="entry name" value="Cadherin-like"/>
    <property type="match status" value="4"/>
</dbReference>
<evidence type="ECO:0000259" key="7">
    <source>
        <dbReference type="PROSITE" id="PS50268"/>
    </source>
</evidence>
<dbReference type="GO" id="GO:0007156">
    <property type="term" value="P:homophilic cell adhesion via plasma membrane adhesion molecules"/>
    <property type="evidence" value="ECO:0007669"/>
    <property type="project" value="InterPro"/>
</dbReference>
<dbReference type="InterPro" id="IPR002126">
    <property type="entry name" value="Cadherin-like_dom"/>
</dbReference>
<dbReference type="GO" id="GO:0008013">
    <property type="term" value="F:beta-catenin binding"/>
    <property type="evidence" value="ECO:0007669"/>
    <property type="project" value="TreeGrafter"/>
</dbReference>
<name>A0A8J7NY24_ATRSP</name>
<evidence type="ECO:0000256" key="3">
    <source>
        <dbReference type="ARBA" id="ARBA00022837"/>
    </source>
</evidence>
<evidence type="ECO:0000256" key="6">
    <source>
        <dbReference type="SAM" id="Phobius"/>
    </source>
</evidence>
<protein>
    <submittedName>
        <fullName evidence="8">CAD17 protein</fullName>
    </submittedName>
</protein>
<dbReference type="InterPro" id="IPR039808">
    <property type="entry name" value="Cadherin"/>
</dbReference>
<dbReference type="GO" id="GO:0034332">
    <property type="term" value="P:adherens junction organization"/>
    <property type="evidence" value="ECO:0007669"/>
    <property type="project" value="TreeGrafter"/>
</dbReference>
<sequence length="605" mass="67115">MQVKATDLDDPTAANAELHYSLINQSPSAPSSSMFSIDAQTGSVSLTAEGASSLDPEVCHQNNLTATVKDMNGKPTAYFSTGIVMKDVIAKTWTSLEPVHLQENLPGPSPKQISQAQWSGSQVEYALERDFPELLFVISRDGLIYLKSPLDRKAQAEFQIEVFVENSNGKVIAKPLELLVNKPTFSQPECHAVTKELTTKDYSKNGVNCHCYANDDSTVYLCLKSDIKIQFNETGAGASCRVSGDTSRNVGPFAQEIRGNVVLEANDCCDLNDVRVIGSFYGSPEYDLFYIYCVFHTVYVKLAFLLQYGPFLIPEDTKVDVQIRTVVVSDRDKPGTDSWFVVHAAEVENQCELFNLYIDQHVLSSVTSLQERDFELVQEYTLVLRAQNTAALSGAESTATVSVRVGNVNEAPILSQSSYVVTVKEEEQPSCILFTVEGSDPDSTYKYSVNTYFLKGDSKKYFTINKDSGEIRGLHVLDKEVDSTYTVEAVEEDGDTHATLPMQNSYLAPGICMVPIIISDSVTVCQCNVRWNCRMAVKELSRMPTVQSAVGTLLGTLGVLGKYLLLISFFQLSQSIFKMAFKIHLATLFVWVQHLDIRCHKHRQK</sequence>
<feature type="transmembrane region" description="Helical" evidence="6">
    <location>
        <begin position="550"/>
        <end position="570"/>
    </location>
</feature>